<feature type="transmembrane region" description="Helical" evidence="1">
    <location>
        <begin position="103"/>
        <end position="124"/>
    </location>
</feature>
<dbReference type="EMBL" id="JBJGWJ010000001">
    <property type="protein sequence ID" value="MFK8292802.1"/>
    <property type="molecule type" value="Genomic_DNA"/>
</dbReference>
<keyword evidence="1" id="KW-1133">Transmembrane helix</keyword>
<feature type="transmembrane region" description="Helical" evidence="1">
    <location>
        <begin position="80"/>
        <end position="97"/>
    </location>
</feature>
<organism evidence="2 3">
    <name type="scientific">Capnocytophaga stomatis</name>
    <dbReference type="NCBI Taxonomy" id="1848904"/>
    <lineage>
        <taxon>Bacteria</taxon>
        <taxon>Pseudomonadati</taxon>
        <taxon>Bacteroidota</taxon>
        <taxon>Flavobacteriia</taxon>
        <taxon>Flavobacteriales</taxon>
        <taxon>Flavobacteriaceae</taxon>
        <taxon>Capnocytophaga</taxon>
    </lineage>
</organism>
<keyword evidence="1" id="KW-0472">Membrane</keyword>
<accession>A0ABW8Q9L4</accession>
<protein>
    <submittedName>
        <fullName evidence="2">Uncharacterized protein</fullName>
    </submittedName>
</protein>
<sequence length="271" mass="32206">MSKKTILYTLLYILVLSGVSTYLIFLVSEEYRKATFWAFATIIMFYILFPFLVTNGKWILRYFFCLNNDWWDKRVQRPRIFFYIMYFILLFLVLFNFRIEIKHILNIINCYMIMGYLFSGMYILGNRIWKKEFELSLLPSIKNSISDEIRFKKLSKGEINKIFEMNKSNILEHSFDDLKKMLSESFADEISNKINWIGTSGKGVVTYTGIFSLVHLIIEDGEEKLVKKRRKMLMDWIASHFVKFENGQIIDISAENLNSAYTNFVLNSQKK</sequence>
<evidence type="ECO:0000313" key="2">
    <source>
        <dbReference type="EMBL" id="MFK8292802.1"/>
    </source>
</evidence>
<comment type="caution">
    <text evidence="2">The sequence shown here is derived from an EMBL/GenBank/DDBJ whole genome shotgun (WGS) entry which is preliminary data.</text>
</comment>
<gene>
    <name evidence="2" type="ORF">ACI76L_03300</name>
</gene>
<name>A0ABW8Q9L4_9FLAO</name>
<evidence type="ECO:0000256" key="1">
    <source>
        <dbReference type="SAM" id="Phobius"/>
    </source>
</evidence>
<proteinExistence type="predicted"/>
<dbReference type="Proteomes" id="UP001622370">
    <property type="component" value="Unassembled WGS sequence"/>
</dbReference>
<keyword evidence="3" id="KW-1185">Reference proteome</keyword>
<keyword evidence="1" id="KW-0812">Transmembrane</keyword>
<dbReference type="RefSeq" id="WP_203966903.1">
    <property type="nucleotide sequence ID" value="NZ_BOPJ01000006.1"/>
</dbReference>
<feature type="transmembrane region" description="Helical" evidence="1">
    <location>
        <begin position="7"/>
        <end position="28"/>
    </location>
</feature>
<feature type="transmembrane region" description="Helical" evidence="1">
    <location>
        <begin position="34"/>
        <end position="53"/>
    </location>
</feature>
<evidence type="ECO:0000313" key="3">
    <source>
        <dbReference type="Proteomes" id="UP001622370"/>
    </source>
</evidence>
<reference evidence="2 3" key="1">
    <citation type="journal article" date="2016" name="Sci. Rep.">
        <title>Whole genome sequencing identifies a novel species of the genus Capnocytophaga isolated from dog and cat bite wounds in humans.</title>
        <authorList>
            <person name="Zangenah S."/>
            <person name="Abbasi N."/>
            <person name="Andersson A.F."/>
            <person name="Bergman P."/>
        </authorList>
    </citation>
    <scope>NUCLEOTIDE SEQUENCE [LARGE SCALE GENOMIC DNA]</scope>
    <source>
        <strain evidence="2 3">W5</strain>
    </source>
</reference>